<dbReference type="EMBL" id="AMWN01000008">
    <property type="protein sequence ID" value="EXJ80341.1"/>
    <property type="molecule type" value="Genomic_DNA"/>
</dbReference>
<dbReference type="Proteomes" id="UP000019484">
    <property type="component" value="Unassembled WGS sequence"/>
</dbReference>
<dbReference type="GeneID" id="19163334"/>
<comment type="caution">
    <text evidence="1">The sequence shown here is derived from an EMBL/GenBank/DDBJ whole genome shotgun (WGS) entry which is preliminary data.</text>
</comment>
<evidence type="ECO:0000313" key="2">
    <source>
        <dbReference type="Proteomes" id="UP000019484"/>
    </source>
</evidence>
<accession>W9XTP9</accession>
<dbReference type="AlphaFoldDB" id="W9XTP9"/>
<dbReference type="SUPFAM" id="SSF53335">
    <property type="entry name" value="S-adenosyl-L-methionine-dependent methyltransferases"/>
    <property type="match status" value="1"/>
</dbReference>
<dbReference type="InterPro" id="IPR029063">
    <property type="entry name" value="SAM-dependent_MTases_sf"/>
</dbReference>
<dbReference type="Pfam" id="PF10294">
    <property type="entry name" value="Methyltransf_16"/>
    <property type="match status" value="1"/>
</dbReference>
<organism evidence="1 2">
    <name type="scientific">Capronia coronata CBS 617.96</name>
    <dbReference type="NCBI Taxonomy" id="1182541"/>
    <lineage>
        <taxon>Eukaryota</taxon>
        <taxon>Fungi</taxon>
        <taxon>Dikarya</taxon>
        <taxon>Ascomycota</taxon>
        <taxon>Pezizomycotina</taxon>
        <taxon>Eurotiomycetes</taxon>
        <taxon>Chaetothyriomycetidae</taxon>
        <taxon>Chaetothyriales</taxon>
        <taxon>Herpotrichiellaceae</taxon>
        <taxon>Capronia</taxon>
    </lineage>
</organism>
<gene>
    <name evidence="1" type="ORF">A1O1_08485</name>
</gene>
<dbReference type="OrthoDB" id="2106152at2759"/>
<evidence type="ECO:0000313" key="1">
    <source>
        <dbReference type="EMBL" id="EXJ80341.1"/>
    </source>
</evidence>
<evidence type="ECO:0008006" key="3">
    <source>
        <dbReference type="Google" id="ProtNLM"/>
    </source>
</evidence>
<dbReference type="RefSeq" id="XP_007727535.1">
    <property type="nucleotide sequence ID" value="XM_007729345.1"/>
</dbReference>
<sequence>MFLSRISLPAPPTPEAEDIFSSALPALFTDDAPNSHGTPGSSVTYHSPRFGDLALRIPAYPGFEEGRKLFAHHLWNAGVIAADAIETASQDHDERDRLDTQDPTHVLVQWNKKYWDVRGKRVLELGAGTALPSLICALAGAASVTITDHPSSPALTSGAIEQNVRDNVLKRRRKRTTSITNVDVFGYTWGTSKMYLTSHYGKPAPSQPDSFDRIIIADCLWMPMQHVNLVKTILRYLESSPTAPAPSSSPSSQQHQPDDQACVFVVAGFHTGRGIVRHFFKVQGRLRAAEIFEIDVSGIRRPWLPVREGETKEQSKRWCVCAVLVRR</sequence>
<name>W9XTP9_9EURO</name>
<dbReference type="GO" id="GO:0005737">
    <property type="term" value="C:cytoplasm"/>
    <property type="evidence" value="ECO:0007669"/>
    <property type="project" value="TreeGrafter"/>
</dbReference>
<protein>
    <recommendedName>
        <fullName evidence="3">Nicotinamide N-methyltransferase</fullName>
    </recommendedName>
</protein>
<proteinExistence type="predicted"/>
<reference evidence="1 2" key="1">
    <citation type="submission" date="2013-03" db="EMBL/GenBank/DDBJ databases">
        <title>The Genome Sequence of Capronia coronata CBS 617.96.</title>
        <authorList>
            <consortium name="The Broad Institute Genomics Platform"/>
            <person name="Cuomo C."/>
            <person name="de Hoog S."/>
            <person name="Gorbushina A."/>
            <person name="Walker B."/>
            <person name="Young S.K."/>
            <person name="Zeng Q."/>
            <person name="Gargeya S."/>
            <person name="Fitzgerald M."/>
            <person name="Haas B."/>
            <person name="Abouelleil A."/>
            <person name="Allen A.W."/>
            <person name="Alvarado L."/>
            <person name="Arachchi H.M."/>
            <person name="Berlin A.M."/>
            <person name="Chapman S.B."/>
            <person name="Gainer-Dewar J."/>
            <person name="Goldberg J."/>
            <person name="Griggs A."/>
            <person name="Gujja S."/>
            <person name="Hansen M."/>
            <person name="Howarth C."/>
            <person name="Imamovic A."/>
            <person name="Ireland A."/>
            <person name="Larimer J."/>
            <person name="McCowan C."/>
            <person name="Murphy C."/>
            <person name="Pearson M."/>
            <person name="Poon T.W."/>
            <person name="Priest M."/>
            <person name="Roberts A."/>
            <person name="Saif S."/>
            <person name="Shea T."/>
            <person name="Sisk P."/>
            <person name="Sykes S."/>
            <person name="Wortman J."/>
            <person name="Nusbaum C."/>
            <person name="Birren B."/>
        </authorList>
    </citation>
    <scope>NUCLEOTIDE SEQUENCE [LARGE SCALE GENOMIC DNA]</scope>
    <source>
        <strain evidence="1 2">CBS 617.96</strain>
    </source>
</reference>
<dbReference type="PANTHER" id="PTHR14614">
    <property type="entry name" value="HEPATOCELLULAR CARCINOMA-ASSOCIATED ANTIGEN"/>
    <property type="match status" value="1"/>
</dbReference>
<dbReference type="InterPro" id="IPR019410">
    <property type="entry name" value="Methyltransf_16"/>
</dbReference>
<dbReference type="GO" id="GO:0008757">
    <property type="term" value="F:S-adenosylmethionine-dependent methyltransferase activity"/>
    <property type="evidence" value="ECO:0007669"/>
    <property type="project" value="UniProtKB-ARBA"/>
</dbReference>
<keyword evidence="2" id="KW-1185">Reference proteome</keyword>
<dbReference type="eggNOG" id="KOG2920">
    <property type="taxonomic scope" value="Eukaryota"/>
</dbReference>
<dbReference type="PANTHER" id="PTHR14614:SF104">
    <property type="entry name" value="N-METHYLTRANSFERASE, PUTATIVE (AFU_ORTHOLOGUE AFUA_1G17750)-RELATED"/>
    <property type="match status" value="1"/>
</dbReference>
<dbReference type="HOGENOM" id="CLU_032409_2_0_1"/>
<dbReference type="Gene3D" id="3.40.50.150">
    <property type="entry name" value="Vaccinia Virus protein VP39"/>
    <property type="match status" value="1"/>
</dbReference>